<dbReference type="Gene3D" id="1.10.357.10">
    <property type="entry name" value="Tetracycline Repressor, domain 2"/>
    <property type="match status" value="1"/>
</dbReference>
<proteinExistence type="predicted"/>
<dbReference type="GO" id="GO:0003700">
    <property type="term" value="F:DNA-binding transcription factor activity"/>
    <property type="evidence" value="ECO:0007669"/>
    <property type="project" value="TreeGrafter"/>
</dbReference>
<feature type="region of interest" description="Disordered" evidence="3">
    <location>
        <begin position="1"/>
        <end position="20"/>
    </location>
</feature>
<evidence type="ECO:0000259" key="4">
    <source>
        <dbReference type="PROSITE" id="PS50977"/>
    </source>
</evidence>
<keyword evidence="6" id="KW-1185">Reference proteome</keyword>
<dbReference type="InterPro" id="IPR050109">
    <property type="entry name" value="HTH-type_TetR-like_transc_reg"/>
</dbReference>
<evidence type="ECO:0000256" key="2">
    <source>
        <dbReference type="PROSITE-ProRule" id="PRU00335"/>
    </source>
</evidence>
<dbReference type="PANTHER" id="PTHR30055:SF231">
    <property type="entry name" value="TRANSCRIPTIONAL REGULATORY PROTEIN (PROBABLY DEOR-FAMILY)-RELATED"/>
    <property type="match status" value="1"/>
</dbReference>
<dbReference type="InterPro" id="IPR041583">
    <property type="entry name" value="TetR_C_31"/>
</dbReference>
<dbReference type="OrthoDB" id="6929199at2"/>
<dbReference type="RefSeq" id="WP_005440912.1">
    <property type="nucleotide sequence ID" value="NZ_CM001466.1"/>
</dbReference>
<sequence>MTAQQPVARKRTRGPNDPDRRNRIARAAIAVIARRGINALTHRAVAAEAGVPLGSTTYHFATLDDLIASALDEAARRNVSALREWDATLPADVDLAAALAKMVLDSVTEERANTIAEYNLYALALQRPSLRRAAVAWDDALAELFIARTDPLTGKLLATLTCGLMMQAVLGATPPQLDDVEALYRRALSMAGSES</sequence>
<dbReference type="Proteomes" id="UP000004705">
    <property type="component" value="Chromosome"/>
</dbReference>
<keyword evidence="1 2" id="KW-0238">DNA-binding</keyword>
<accession>H8GD48</accession>
<dbReference type="SUPFAM" id="SSF46689">
    <property type="entry name" value="Homeodomain-like"/>
    <property type="match status" value="1"/>
</dbReference>
<evidence type="ECO:0000313" key="5">
    <source>
        <dbReference type="EMBL" id="EHY88837.1"/>
    </source>
</evidence>
<reference evidence="5 6" key="1">
    <citation type="journal article" date="2012" name="Stand. Genomic Sci.">
        <title>Genome sequence of the soil bacterium Saccharomonospora azurea type strain (NA-128(T)).</title>
        <authorList>
            <person name="Klenk H.P."/>
            <person name="Held B."/>
            <person name="Lucas S."/>
            <person name="Lapidus A."/>
            <person name="Copeland A."/>
            <person name="Hammon N."/>
            <person name="Pitluck S."/>
            <person name="Goodwin L.A."/>
            <person name="Han C."/>
            <person name="Tapia R."/>
            <person name="Brambilla E.M."/>
            <person name="Potter G."/>
            <person name="Land M."/>
            <person name="Ivanova N."/>
            <person name="Rohde M."/>
            <person name="Goker M."/>
            <person name="Detter J.C."/>
            <person name="Kyrpides N.C."/>
            <person name="Woyke T."/>
        </authorList>
    </citation>
    <scope>NUCLEOTIDE SEQUENCE [LARGE SCALE GENOMIC DNA]</scope>
    <source>
        <strain evidence="5 6">NA-128</strain>
    </source>
</reference>
<evidence type="ECO:0000256" key="1">
    <source>
        <dbReference type="ARBA" id="ARBA00023125"/>
    </source>
</evidence>
<dbReference type="PANTHER" id="PTHR30055">
    <property type="entry name" value="HTH-TYPE TRANSCRIPTIONAL REGULATOR RUTR"/>
    <property type="match status" value="1"/>
</dbReference>
<name>H8GD48_9PSEU</name>
<dbReference type="Pfam" id="PF17940">
    <property type="entry name" value="TetR_C_31"/>
    <property type="match status" value="1"/>
</dbReference>
<dbReference type="HOGENOM" id="CLU_069356_21_2_11"/>
<dbReference type="PROSITE" id="PS50977">
    <property type="entry name" value="HTH_TETR_2"/>
    <property type="match status" value="1"/>
</dbReference>
<feature type="DNA-binding region" description="H-T-H motif" evidence="2">
    <location>
        <begin position="41"/>
        <end position="60"/>
    </location>
</feature>
<protein>
    <recommendedName>
        <fullName evidence="4">HTH tetR-type domain-containing protein</fullName>
    </recommendedName>
</protein>
<dbReference type="GO" id="GO:0000976">
    <property type="term" value="F:transcription cis-regulatory region binding"/>
    <property type="evidence" value="ECO:0007669"/>
    <property type="project" value="TreeGrafter"/>
</dbReference>
<dbReference type="InterPro" id="IPR001647">
    <property type="entry name" value="HTH_TetR"/>
</dbReference>
<dbReference type="Pfam" id="PF00440">
    <property type="entry name" value="TetR_N"/>
    <property type="match status" value="1"/>
</dbReference>
<gene>
    <name evidence="5" type="ORF">SacazDRAFT_01919</name>
</gene>
<dbReference type="InterPro" id="IPR009057">
    <property type="entry name" value="Homeodomain-like_sf"/>
</dbReference>
<organism evidence="5 6">
    <name type="scientific">Saccharomonospora azurea NA-128</name>
    <dbReference type="NCBI Taxonomy" id="882081"/>
    <lineage>
        <taxon>Bacteria</taxon>
        <taxon>Bacillati</taxon>
        <taxon>Actinomycetota</taxon>
        <taxon>Actinomycetes</taxon>
        <taxon>Pseudonocardiales</taxon>
        <taxon>Pseudonocardiaceae</taxon>
        <taxon>Saccharomonospora</taxon>
    </lineage>
</organism>
<feature type="domain" description="HTH tetR-type" evidence="4">
    <location>
        <begin position="18"/>
        <end position="78"/>
    </location>
</feature>
<dbReference type="AlphaFoldDB" id="H8GD48"/>
<evidence type="ECO:0000256" key="3">
    <source>
        <dbReference type="SAM" id="MobiDB-lite"/>
    </source>
</evidence>
<evidence type="ECO:0000313" key="6">
    <source>
        <dbReference type="Proteomes" id="UP000004705"/>
    </source>
</evidence>
<dbReference type="EMBL" id="CM001466">
    <property type="protein sequence ID" value="EHY88837.1"/>
    <property type="molecule type" value="Genomic_DNA"/>
</dbReference>